<evidence type="ECO:0000313" key="2">
    <source>
        <dbReference type="EMBL" id="CAB4734868.1"/>
    </source>
</evidence>
<evidence type="ECO:0000256" key="1">
    <source>
        <dbReference type="SAM" id="MobiDB-lite"/>
    </source>
</evidence>
<dbReference type="AlphaFoldDB" id="A0A6J6SJJ1"/>
<proteinExistence type="predicted"/>
<reference evidence="2" key="1">
    <citation type="submission" date="2020-05" db="EMBL/GenBank/DDBJ databases">
        <authorList>
            <person name="Chiriac C."/>
            <person name="Salcher M."/>
            <person name="Ghai R."/>
            <person name="Kavagutti S V."/>
        </authorList>
    </citation>
    <scope>NUCLEOTIDE SEQUENCE</scope>
</reference>
<sequence length="320" mass="31665">MTVTTVPAGPVSGQNEVTEGRTVSGEAEVAVIPVPWSTRVPLTASAGTVTVICVDERTVKVTTAADPAKPTAVTELRFAPVIVSEAPGATGVGANEMMVGSPAKPALAVAAPDGVVIVIGPPVTPVGTVAVTFVAESTLNDDAGTAPKRTAVAPARFAPVSVTTVPARPPVGSKVVIAGDETVKVAVVTPVLTGVVTEMRPVTALGGTVTVTAVGVTEVGVVGRPLNFTAVAPARFAPVIVSVVPAAPDTGPNEAIAGEVVVKQVSLVTGVVPDTMAMGPFVAPAGTAVVISVAEITLNELTGVPLKVTSVTSAKFAAVM</sequence>
<protein>
    <submittedName>
        <fullName evidence="2">Unannotated protein</fullName>
    </submittedName>
</protein>
<dbReference type="EMBL" id="CAEZXX010000301">
    <property type="protein sequence ID" value="CAB4734868.1"/>
    <property type="molecule type" value="Genomic_DNA"/>
</dbReference>
<organism evidence="2">
    <name type="scientific">freshwater metagenome</name>
    <dbReference type="NCBI Taxonomy" id="449393"/>
    <lineage>
        <taxon>unclassified sequences</taxon>
        <taxon>metagenomes</taxon>
        <taxon>ecological metagenomes</taxon>
    </lineage>
</organism>
<name>A0A6J6SJJ1_9ZZZZ</name>
<feature type="region of interest" description="Disordered" evidence="1">
    <location>
        <begin position="1"/>
        <end position="20"/>
    </location>
</feature>
<gene>
    <name evidence="2" type="ORF">UFOPK2602_02576</name>
</gene>
<accession>A0A6J6SJJ1</accession>